<evidence type="ECO:0000313" key="1">
    <source>
        <dbReference type="EMBL" id="GAA0159613.1"/>
    </source>
</evidence>
<accession>A0AAV3Q8S5</accession>
<comment type="caution">
    <text evidence="1">The sequence shown here is derived from an EMBL/GenBank/DDBJ whole genome shotgun (WGS) entry which is preliminary data.</text>
</comment>
<proteinExistence type="predicted"/>
<gene>
    <name evidence="1" type="ORF">LIER_16347</name>
</gene>
<sequence length="116" mass="12562">MYDEFDQDEKHVEVSVSPIHSAEPGVANVPAVGLTPASPSTSISYGSVDAGLDDAESDVDGLHISPMSDPQLGRDCIIEYDASMISGVPWARDIQQLASSRRCFIHLLNIMKYPTK</sequence>
<protein>
    <submittedName>
        <fullName evidence="1">Uncharacterized protein</fullName>
    </submittedName>
</protein>
<organism evidence="1 2">
    <name type="scientific">Lithospermum erythrorhizon</name>
    <name type="common">Purple gromwell</name>
    <name type="synonym">Lithospermum officinale var. erythrorhizon</name>
    <dbReference type="NCBI Taxonomy" id="34254"/>
    <lineage>
        <taxon>Eukaryota</taxon>
        <taxon>Viridiplantae</taxon>
        <taxon>Streptophyta</taxon>
        <taxon>Embryophyta</taxon>
        <taxon>Tracheophyta</taxon>
        <taxon>Spermatophyta</taxon>
        <taxon>Magnoliopsida</taxon>
        <taxon>eudicotyledons</taxon>
        <taxon>Gunneridae</taxon>
        <taxon>Pentapetalae</taxon>
        <taxon>asterids</taxon>
        <taxon>lamiids</taxon>
        <taxon>Boraginales</taxon>
        <taxon>Boraginaceae</taxon>
        <taxon>Boraginoideae</taxon>
        <taxon>Lithospermeae</taxon>
        <taxon>Lithospermum</taxon>
    </lineage>
</organism>
<dbReference type="EMBL" id="BAABME010003643">
    <property type="protein sequence ID" value="GAA0159613.1"/>
    <property type="molecule type" value="Genomic_DNA"/>
</dbReference>
<dbReference type="AlphaFoldDB" id="A0AAV3Q8S5"/>
<reference evidence="1 2" key="1">
    <citation type="submission" date="2024-01" db="EMBL/GenBank/DDBJ databases">
        <title>The complete chloroplast genome sequence of Lithospermum erythrorhizon: insights into the phylogenetic relationship among Boraginaceae species and the maternal lineages of purple gromwells.</title>
        <authorList>
            <person name="Okada T."/>
            <person name="Watanabe K."/>
        </authorList>
    </citation>
    <scope>NUCLEOTIDE SEQUENCE [LARGE SCALE GENOMIC DNA]</scope>
</reference>
<evidence type="ECO:0000313" key="2">
    <source>
        <dbReference type="Proteomes" id="UP001454036"/>
    </source>
</evidence>
<keyword evidence="2" id="KW-1185">Reference proteome</keyword>
<name>A0AAV3Q8S5_LITER</name>
<dbReference type="Proteomes" id="UP001454036">
    <property type="component" value="Unassembled WGS sequence"/>
</dbReference>